<dbReference type="Proteomes" id="UP000619788">
    <property type="component" value="Unassembled WGS sequence"/>
</dbReference>
<dbReference type="InterPro" id="IPR036397">
    <property type="entry name" value="RNaseH_sf"/>
</dbReference>
<organism evidence="1 2">
    <name type="scientific">Planobispora siamensis</name>
    <dbReference type="NCBI Taxonomy" id="936338"/>
    <lineage>
        <taxon>Bacteria</taxon>
        <taxon>Bacillati</taxon>
        <taxon>Actinomycetota</taxon>
        <taxon>Actinomycetes</taxon>
        <taxon>Streptosporangiales</taxon>
        <taxon>Streptosporangiaceae</taxon>
        <taxon>Planobispora</taxon>
    </lineage>
</organism>
<protein>
    <submittedName>
        <fullName evidence="1">3'-5' exoribonuclease</fullName>
    </submittedName>
</protein>
<evidence type="ECO:0000313" key="1">
    <source>
        <dbReference type="EMBL" id="GIH95443.1"/>
    </source>
</evidence>
<accession>A0A8J3STQ2</accession>
<gene>
    <name evidence="1" type="ORF">Psi01_60730</name>
</gene>
<dbReference type="EMBL" id="BOOJ01000052">
    <property type="protein sequence ID" value="GIH95443.1"/>
    <property type="molecule type" value="Genomic_DNA"/>
</dbReference>
<sequence>MHRRSTIDIHYDTEFLERGPDHPIMLVSIGMVADDGRELYAINADLELSAVYAHPWLRAHVYPHLPLTSHAGGARCRCVAGHLDRNHPDVHPRAKIARMVQAFITATPQPRLWAWYGAYDHVVMAQLFGTMADLPGNVPMYTCDVKQECDRLGNPQLPEQTAGAHHALADARHVQRMRRFLADVDSTFGPRDPQ</sequence>
<comment type="caution">
    <text evidence="1">The sequence shown here is derived from an EMBL/GenBank/DDBJ whole genome shotgun (WGS) entry which is preliminary data.</text>
</comment>
<dbReference type="SUPFAM" id="SSF53098">
    <property type="entry name" value="Ribonuclease H-like"/>
    <property type="match status" value="1"/>
</dbReference>
<evidence type="ECO:0000313" key="2">
    <source>
        <dbReference type="Proteomes" id="UP000619788"/>
    </source>
</evidence>
<name>A0A8J3STQ2_9ACTN</name>
<dbReference type="AlphaFoldDB" id="A0A8J3STQ2"/>
<keyword evidence="2" id="KW-1185">Reference proteome</keyword>
<dbReference type="Gene3D" id="3.30.420.10">
    <property type="entry name" value="Ribonuclease H-like superfamily/Ribonuclease H"/>
    <property type="match status" value="1"/>
</dbReference>
<dbReference type="InterPro" id="IPR012337">
    <property type="entry name" value="RNaseH-like_sf"/>
</dbReference>
<reference evidence="1 2" key="1">
    <citation type="submission" date="2021-01" db="EMBL/GenBank/DDBJ databases">
        <title>Whole genome shotgun sequence of Planobispora siamensis NBRC 107568.</title>
        <authorList>
            <person name="Komaki H."/>
            <person name="Tamura T."/>
        </authorList>
    </citation>
    <scope>NUCLEOTIDE SEQUENCE [LARGE SCALE GENOMIC DNA]</scope>
    <source>
        <strain evidence="1 2">NBRC 107568</strain>
    </source>
</reference>
<dbReference type="GO" id="GO:0003676">
    <property type="term" value="F:nucleic acid binding"/>
    <property type="evidence" value="ECO:0007669"/>
    <property type="project" value="InterPro"/>
</dbReference>
<proteinExistence type="predicted"/>